<dbReference type="EMBL" id="BBML01000008">
    <property type="protein sequence ID" value="GAK97907.1"/>
    <property type="molecule type" value="Genomic_DNA"/>
</dbReference>
<comment type="caution">
    <text evidence="2">The sequence shown here is derived from an EMBL/GenBank/DDBJ whole genome shotgun (WGS) entry which is preliminary data.</text>
</comment>
<sequence length="75" mass="8789">MVIWSAVMGYVWLFYLALITSIPFLVIGFLLLITSYLYKAKSKDRRKQNKYLDVLVWFLLIIAIGVNYLGYSTFI</sequence>
<keyword evidence="1" id="KW-0472">Membrane</keyword>
<gene>
    <name evidence="2" type="ORF">JCM19294_1529</name>
</gene>
<reference evidence="2" key="1">
    <citation type="journal article" date="2014" name="Genome Announc.">
        <title>Draft Genome Sequences of Marine Flavobacterium Nonlabens Strains NR17, NR24, NR27, NR32, NR33, and Ara13.</title>
        <authorList>
            <person name="Nakanishi M."/>
            <person name="Meirelles P."/>
            <person name="Suzuki R."/>
            <person name="Takatani N."/>
            <person name="Mino S."/>
            <person name="Suda W."/>
            <person name="Oshima K."/>
            <person name="Hattori M."/>
            <person name="Ohkuma M."/>
            <person name="Hosokawa M."/>
            <person name="Miyashita K."/>
            <person name="Thompson F.L."/>
            <person name="Niwa A."/>
            <person name="Sawabe T."/>
            <person name="Sawabe T."/>
        </authorList>
    </citation>
    <scope>NUCLEOTIDE SEQUENCE [LARGE SCALE GENOMIC DNA]</scope>
    <source>
        <strain evidence="2">JCM 19294</strain>
    </source>
</reference>
<accession>A0A090Q6U0</accession>
<evidence type="ECO:0000256" key="1">
    <source>
        <dbReference type="SAM" id="Phobius"/>
    </source>
</evidence>
<keyword evidence="3" id="KW-1185">Reference proteome</keyword>
<feature type="transmembrane region" description="Helical" evidence="1">
    <location>
        <begin position="50"/>
        <end position="71"/>
    </location>
</feature>
<evidence type="ECO:0000313" key="3">
    <source>
        <dbReference type="Proteomes" id="UP000029221"/>
    </source>
</evidence>
<dbReference type="Proteomes" id="UP000029221">
    <property type="component" value="Unassembled WGS sequence"/>
</dbReference>
<dbReference type="STRING" id="319236.BST91_01310"/>
<feature type="transmembrane region" description="Helical" evidence="1">
    <location>
        <begin position="12"/>
        <end position="38"/>
    </location>
</feature>
<dbReference type="AlphaFoldDB" id="A0A090Q6U0"/>
<proteinExistence type="predicted"/>
<keyword evidence="1" id="KW-0812">Transmembrane</keyword>
<evidence type="ECO:0000313" key="2">
    <source>
        <dbReference type="EMBL" id="GAK97907.1"/>
    </source>
</evidence>
<name>A0A090Q6U0_9FLAO</name>
<protein>
    <submittedName>
        <fullName evidence="2">Uncharacterized protein</fullName>
    </submittedName>
</protein>
<keyword evidence="1" id="KW-1133">Transmembrane helix</keyword>
<organism evidence="2 3">
    <name type="scientific">Nonlabens tegetincola</name>
    <dbReference type="NCBI Taxonomy" id="323273"/>
    <lineage>
        <taxon>Bacteria</taxon>
        <taxon>Pseudomonadati</taxon>
        <taxon>Bacteroidota</taxon>
        <taxon>Flavobacteriia</taxon>
        <taxon>Flavobacteriales</taxon>
        <taxon>Flavobacteriaceae</taxon>
        <taxon>Nonlabens</taxon>
    </lineage>
</organism>